<sequence>MKTLLIRERNMLMKIPRNKGFMITRSEKHMDIFKMRQQKKNLHNEAPRRTSFTMKESRGYQHYDEAKEKFAQ</sequence>
<dbReference type="AlphaFoldDB" id="W6ZZ85"/>
<feature type="region of interest" description="Disordered" evidence="1">
    <location>
        <begin position="40"/>
        <end position="72"/>
    </location>
</feature>
<dbReference type="VEuPathDB" id="PlasmoDB:C922_05000"/>
<gene>
    <name evidence="2" type="ORF">C922_05000</name>
</gene>
<dbReference type="RefSeq" id="XP_008818795.1">
    <property type="nucleotide sequence ID" value="XM_008820573.1"/>
</dbReference>
<dbReference type="EMBL" id="KI965493">
    <property type="protein sequence ID" value="EUD64585.1"/>
    <property type="molecule type" value="Genomic_DNA"/>
</dbReference>
<reference evidence="2 3" key="1">
    <citation type="submission" date="2013-02" db="EMBL/GenBank/DDBJ databases">
        <title>The Genome Sequence of Plasmodium inui San Antonio 1.</title>
        <authorList>
            <consortium name="The Broad Institute Genome Sequencing Platform"/>
            <consortium name="The Broad Institute Genome Sequencing Center for Infectious Disease"/>
            <person name="Neafsey D."/>
            <person name="Cheeseman I."/>
            <person name="Volkman S."/>
            <person name="Adams J."/>
            <person name="Walker B."/>
            <person name="Young S.K."/>
            <person name="Zeng Q."/>
            <person name="Gargeya S."/>
            <person name="Fitzgerald M."/>
            <person name="Haas B."/>
            <person name="Abouelleil A."/>
            <person name="Alvarado L."/>
            <person name="Arachchi H.M."/>
            <person name="Berlin A.M."/>
            <person name="Chapman S.B."/>
            <person name="Dewar J."/>
            <person name="Goldberg J."/>
            <person name="Griggs A."/>
            <person name="Gujja S."/>
            <person name="Hansen M."/>
            <person name="Howarth C."/>
            <person name="Imamovic A."/>
            <person name="Larimer J."/>
            <person name="McCowan C."/>
            <person name="Murphy C."/>
            <person name="Neiman D."/>
            <person name="Pearson M."/>
            <person name="Priest M."/>
            <person name="Roberts A."/>
            <person name="Saif S."/>
            <person name="Shea T."/>
            <person name="Sisk P."/>
            <person name="Sykes S."/>
            <person name="Wortman J."/>
            <person name="Nusbaum C."/>
            <person name="Birren B."/>
        </authorList>
    </citation>
    <scope>NUCLEOTIDE SEQUENCE [LARGE SCALE GENOMIC DNA]</scope>
    <source>
        <strain evidence="2 3">San Antonio 1</strain>
    </source>
</reference>
<dbReference type="GeneID" id="20040274"/>
<accession>W6ZZ85</accession>
<organism evidence="2 3">
    <name type="scientific">Plasmodium inui San Antonio 1</name>
    <dbReference type="NCBI Taxonomy" id="1237626"/>
    <lineage>
        <taxon>Eukaryota</taxon>
        <taxon>Sar</taxon>
        <taxon>Alveolata</taxon>
        <taxon>Apicomplexa</taxon>
        <taxon>Aconoidasida</taxon>
        <taxon>Haemosporida</taxon>
        <taxon>Plasmodiidae</taxon>
        <taxon>Plasmodium</taxon>
        <taxon>Plasmodium (Plasmodium)</taxon>
    </lineage>
</organism>
<evidence type="ECO:0000256" key="1">
    <source>
        <dbReference type="SAM" id="MobiDB-lite"/>
    </source>
</evidence>
<dbReference type="Proteomes" id="UP000030640">
    <property type="component" value="Unassembled WGS sequence"/>
</dbReference>
<name>W6ZZ85_9APIC</name>
<protein>
    <submittedName>
        <fullName evidence="2">Uncharacterized protein</fullName>
    </submittedName>
</protein>
<keyword evidence="3" id="KW-1185">Reference proteome</keyword>
<evidence type="ECO:0000313" key="2">
    <source>
        <dbReference type="EMBL" id="EUD64585.1"/>
    </source>
</evidence>
<evidence type="ECO:0000313" key="3">
    <source>
        <dbReference type="Proteomes" id="UP000030640"/>
    </source>
</evidence>
<feature type="compositionally biased region" description="Basic and acidic residues" evidence="1">
    <location>
        <begin position="55"/>
        <end position="72"/>
    </location>
</feature>
<proteinExistence type="predicted"/>